<evidence type="ECO:0000313" key="2">
    <source>
        <dbReference type="EMBL" id="JAD88159.1"/>
    </source>
</evidence>
<dbReference type="AlphaFoldDB" id="A0A0A9DHY4"/>
<evidence type="ECO:0000256" key="1">
    <source>
        <dbReference type="SAM" id="MobiDB-lite"/>
    </source>
</evidence>
<proteinExistence type="predicted"/>
<accession>A0A0A9DHY4</accession>
<feature type="region of interest" description="Disordered" evidence="1">
    <location>
        <begin position="1"/>
        <end position="49"/>
    </location>
</feature>
<reference evidence="2" key="2">
    <citation type="journal article" date="2015" name="Data Brief">
        <title>Shoot transcriptome of the giant reed, Arundo donax.</title>
        <authorList>
            <person name="Barrero R.A."/>
            <person name="Guerrero F.D."/>
            <person name="Moolhuijzen P."/>
            <person name="Goolsby J.A."/>
            <person name="Tidwell J."/>
            <person name="Bellgard S.E."/>
            <person name="Bellgard M.I."/>
        </authorList>
    </citation>
    <scope>NUCLEOTIDE SEQUENCE</scope>
    <source>
        <tissue evidence="2">Shoot tissue taken approximately 20 cm above the soil surface</tissue>
    </source>
</reference>
<sequence>MDPRAGCPRLRRAEAPMPARTADGGARRQRRRGSGGRLRRGAGAEVAPGFGEAVPELHLDEDVASRWGDRRRRRPTRTLGAALLR</sequence>
<organism evidence="2">
    <name type="scientific">Arundo donax</name>
    <name type="common">Giant reed</name>
    <name type="synonym">Donax arundinaceus</name>
    <dbReference type="NCBI Taxonomy" id="35708"/>
    <lineage>
        <taxon>Eukaryota</taxon>
        <taxon>Viridiplantae</taxon>
        <taxon>Streptophyta</taxon>
        <taxon>Embryophyta</taxon>
        <taxon>Tracheophyta</taxon>
        <taxon>Spermatophyta</taxon>
        <taxon>Magnoliopsida</taxon>
        <taxon>Liliopsida</taxon>
        <taxon>Poales</taxon>
        <taxon>Poaceae</taxon>
        <taxon>PACMAD clade</taxon>
        <taxon>Arundinoideae</taxon>
        <taxon>Arundineae</taxon>
        <taxon>Arundo</taxon>
    </lineage>
</organism>
<feature type="compositionally biased region" description="Basic residues" evidence="1">
    <location>
        <begin position="27"/>
        <end position="40"/>
    </location>
</feature>
<feature type="region of interest" description="Disordered" evidence="1">
    <location>
        <begin position="66"/>
        <end position="85"/>
    </location>
</feature>
<protein>
    <submittedName>
        <fullName evidence="2">Uncharacterized protein</fullName>
    </submittedName>
</protein>
<reference evidence="2" key="1">
    <citation type="submission" date="2014-09" db="EMBL/GenBank/DDBJ databases">
        <authorList>
            <person name="Magalhaes I.L.F."/>
            <person name="Oliveira U."/>
            <person name="Santos F.R."/>
            <person name="Vidigal T.H.D.A."/>
            <person name="Brescovit A.D."/>
            <person name="Santos A.J."/>
        </authorList>
    </citation>
    <scope>NUCLEOTIDE SEQUENCE</scope>
    <source>
        <tissue evidence="2">Shoot tissue taken approximately 20 cm above the soil surface</tissue>
    </source>
</reference>
<dbReference type="EMBL" id="GBRH01209736">
    <property type="protein sequence ID" value="JAD88159.1"/>
    <property type="molecule type" value="Transcribed_RNA"/>
</dbReference>
<name>A0A0A9DHY4_ARUDO</name>